<dbReference type="AlphaFoldDB" id="A0A520S0Y3"/>
<keyword evidence="2" id="KW-0966">Cell projection</keyword>
<comment type="caution">
    <text evidence="2">The sequence shown here is derived from an EMBL/GenBank/DDBJ whole genome shotgun (WGS) entry which is preliminary data.</text>
</comment>
<dbReference type="PANTHER" id="PTHR36307">
    <property type="entry name" value="FLAGELLA BASAL BODY P-RING FORMATION PROTEIN FLGA"/>
    <property type="match status" value="1"/>
</dbReference>
<feature type="domain" description="Flagella basal body P-ring formation protein FlgA SAF" evidence="1">
    <location>
        <begin position="205"/>
        <end position="325"/>
    </location>
</feature>
<dbReference type="PANTHER" id="PTHR36307:SF1">
    <property type="entry name" value="FLAGELLA BASAL BODY P-RING FORMATION PROTEIN FLGA"/>
    <property type="match status" value="1"/>
</dbReference>
<evidence type="ECO:0000259" key="1">
    <source>
        <dbReference type="Pfam" id="PF13144"/>
    </source>
</evidence>
<gene>
    <name evidence="2" type="primary">flgA</name>
    <name evidence="2" type="ORF">EVA68_05210</name>
</gene>
<sequence length="328" mass="37064">MPVTYRLFSIRISIQLAGLMLITCLSLRAATVNEDSSDPSGAGVEQHLIEYQLKTELITWLTLNSQNEISHIKEKLTLNRNLERKTCNKPITFSFTSASKRMIKVECENNWRRFVKKPSWINVKNPEEKKINIETQTIINAFILNRDIKKEEEITLQDLTRNRISVKDTTIFLQDLNVVAPMVSSRVLRSGDPLLITDVISGQVVLIARIAIPSGSSLTNEVATLDTRFSDVPTDALKKMKGWDFMELNRNIMAGEILRQRHLRKAKLVRRDDPITIVSKSASLEILTSGTSLQDGYYGQRVRVVNLESGRSIIGIVTGRGKVEITNN</sequence>
<keyword evidence="2" id="KW-0282">Flagellum</keyword>
<dbReference type="Pfam" id="PF13144">
    <property type="entry name" value="ChapFlgA"/>
    <property type="match status" value="1"/>
</dbReference>
<dbReference type="NCBIfam" id="TIGR03170">
    <property type="entry name" value="flgA_cterm"/>
    <property type="match status" value="1"/>
</dbReference>
<proteinExistence type="predicted"/>
<dbReference type="EMBL" id="SHAG01000017">
    <property type="protein sequence ID" value="RZO76147.1"/>
    <property type="molecule type" value="Genomic_DNA"/>
</dbReference>
<dbReference type="InterPro" id="IPR039246">
    <property type="entry name" value="Flagellar_FlgA"/>
</dbReference>
<dbReference type="GO" id="GO:0044780">
    <property type="term" value="P:bacterial-type flagellum assembly"/>
    <property type="evidence" value="ECO:0007669"/>
    <property type="project" value="InterPro"/>
</dbReference>
<protein>
    <submittedName>
        <fullName evidence="2">Flagellar basal body P-ring formation protein FlgA</fullName>
    </submittedName>
</protein>
<name>A0A520S0Y3_9GAMM</name>
<dbReference type="InterPro" id="IPR017585">
    <property type="entry name" value="SAF_FlgA"/>
</dbReference>
<keyword evidence="2" id="KW-0969">Cilium</keyword>
<dbReference type="Gene3D" id="2.30.30.760">
    <property type="match status" value="1"/>
</dbReference>
<organism evidence="2 3">
    <name type="scientific">OM182 bacterium</name>
    <dbReference type="NCBI Taxonomy" id="2510334"/>
    <lineage>
        <taxon>Bacteria</taxon>
        <taxon>Pseudomonadati</taxon>
        <taxon>Pseudomonadota</taxon>
        <taxon>Gammaproteobacteria</taxon>
        <taxon>OMG group</taxon>
        <taxon>OM182 clade</taxon>
    </lineage>
</organism>
<dbReference type="Proteomes" id="UP000316199">
    <property type="component" value="Unassembled WGS sequence"/>
</dbReference>
<accession>A0A520S0Y3</accession>
<evidence type="ECO:0000313" key="2">
    <source>
        <dbReference type="EMBL" id="RZO76147.1"/>
    </source>
</evidence>
<evidence type="ECO:0000313" key="3">
    <source>
        <dbReference type="Proteomes" id="UP000316199"/>
    </source>
</evidence>
<reference evidence="2 3" key="1">
    <citation type="submission" date="2019-02" db="EMBL/GenBank/DDBJ databases">
        <title>Prokaryotic population dynamics and viral predation in marine succession experiment using metagenomics: the confinement effect.</title>
        <authorList>
            <person name="Haro-Moreno J.M."/>
            <person name="Rodriguez-Valera F."/>
            <person name="Lopez-Perez M."/>
        </authorList>
    </citation>
    <scope>NUCLEOTIDE SEQUENCE [LARGE SCALE GENOMIC DNA]</scope>
    <source>
        <strain evidence="2">MED-G157</strain>
    </source>
</reference>